<protein>
    <submittedName>
        <fullName evidence="1">Uncharacterized protein</fullName>
    </submittedName>
</protein>
<dbReference type="RefSeq" id="WP_269275367.1">
    <property type="nucleotide sequence ID" value="NZ_JAPVOI010000003.1"/>
</dbReference>
<dbReference type="EMBL" id="JAPVOI010000003">
    <property type="protein sequence ID" value="MCZ4089060.1"/>
    <property type="molecule type" value="Genomic_DNA"/>
</dbReference>
<reference evidence="1" key="1">
    <citation type="submission" date="2022-10" db="EMBL/GenBank/DDBJ databases">
        <title>Whole genome sequencing of three plant growth promoting bacteria isolated from Vachellia tortilis subsp. raddiana in Morocco.</title>
        <authorList>
            <person name="Hnini M."/>
            <person name="Zouagui R."/>
            <person name="Zouagui H."/>
            <person name="Chemao Elfihri M.-W."/>
            <person name="Ibrahimi A."/>
            <person name="Sbabou L."/>
            <person name="Aurag J."/>
        </authorList>
    </citation>
    <scope>NUCLEOTIDE SEQUENCE</scope>
    <source>
        <strain evidence="1">LMR678</strain>
    </source>
</reference>
<keyword evidence="2" id="KW-1185">Reference proteome</keyword>
<accession>A0ABT4KAR9</accession>
<sequence length="175" mass="20068">MKKRRYNHYRELHLGNHHNEGLQIAYNQSATGNNAVEFKVLELCDADALIDRERAYISALKPEFNHYDAGGGNFVVTDEFREKQRKRLIGKQLRKVGDFVTPWGTFPSSCAASKAIDNLISQPGIWLVCSNPEKIINRVAWAKSRYLQTHFDETVIGKSWKDIGFDLIKTNENQN</sequence>
<proteinExistence type="predicted"/>
<gene>
    <name evidence="1" type="ORF">O3W52_02980</name>
</gene>
<dbReference type="InterPro" id="IPR035901">
    <property type="entry name" value="GIY-YIG_endonuc_sf"/>
</dbReference>
<evidence type="ECO:0000313" key="1">
    <source>
        <dbReference type="EMBL" id="MCZ4089060.1"/>
    </source>
</evidence>
<comment type="caution">
    <text evidence="1">The sequence shown here is derived from an EMBL/GenBank/DDBJ whole genome shotgun (WGS) entry which is preliminary data.</text>
</comment>
<evidence type="ECO:0000313" key="2">
    <source>
        <dbReference type="Proteomes" id="UP001079430"/>
    </source>
</evidence>
<dbReference type="Proteomes" id="UP001079430">
    <property type="component" value="Unassembled WGS sequence"/>
</dbReference>
<name>A0ABT4KAR9_9HYPH</name>
<dbReference type="Gene3D" id="3.40.1440.10">
    <property type="entry name" value="GIY-YIG endonuclease"/>
    <property type="match status" value="1"/>
</dbReference>
<organism evidence="1 2">
    <name type="scientific">Sinorhizobium psoraleae</name>
    <dbReference type="NCBI Taxonomy" id="520838"/>
    <lineage>
        <taxon>Bacteria</taxon>
        <taxon>Pseudomonadati</taxon>
        <taxon>Pseudomonadota</taxon>
        <taxon>Alphaproteobacteria</taxon>
        <taxon>Hyphomicrobiales</taxon>
        <taxon>Rhizobiaceae</taxon>
        <taxon>Sinorhizobium/Ensifer group</taxon>
        <taxon>Sinorhizobium</taxon>
    </lineage>
</organism>